<feature type="chain" id="PRO_5035873712" evidence="7">
    <location>
        <begin position="26"/>
        <end position="88"/>
    </location>
</feature>
<name>A0A8T0F8Y4_ARGBR</name>
<gene>
    <name evidence="9" type="ORF">HNY73_009251</name>
</gene>
<dbReference type="Gene3D" id="4.10.410.10">
    <property type="entry name" value="Pancreatic trypsin inhibitor Kunitz domain"/>
    <property type="match status" value="1"/>
</dbReference>
<dbReference type="Proteomes" id="UP000807504">
    <property type="component" value="Unassembled WGS sequence"/>
</dbReference>
<evidence type="ECO:0000256" key="1">
    <source>
        <dbReference type="ARBA" id="ARBA00022690"/>
    </source>
</evidence>
<dbReference type="Pfam" id="PF00014">
    <property type="entry name" value="Kunitz_BPTI"/>
    <property type="match status" value="1"/>
</dbReference>
<evidence type="ECO:0000256" key="6">
    <source>
        <dbReference type="ARBA" id="ARBA00093388"/>
    </source>
</evidence>
<proteinExistence type="inferred from homology"/>
<dbReference type="PRINTS" id="PR00759">
    <property type="entry name" value="BASICPTASE"/>
</dbReference>
<evidence type="ECO:0000259" key="8">
    <source>
        <dbReference type="PROSITE" id="PS50279"/>
    </source>
</evidence>
<dbReference type="PROSITE" id="PS50279">
    <property type="entry name" value="BPTI_KUNITZ_2"/>
    <property type="match status" value="1"/>
</dbReference>
<evidence type="ECO:0000256" key="3">
    <source>
        <dbReference type="ARBA" id="ARBA00022900"/>
    </source>
</evidence>
<keyword evidence="2" id="KW-0677">Repeat</keyword>
<dbReference type="SMART" id="SM00131">
    <property type="entry name" value="KU"/>
    <property type="match status" value="1"/>
</dbReference>
<feature type="signal peptide" evidence="7">
    <location>
        <begin position="1"/>
        <end position="25"/>
    </location>
</feature>
<dbReference type="PANTHER" id="PTHR47247">
    <property type="entry name" value="KUNITZ-TYPE PROTEASE INHIBITOR 2"/>
    <property type="match status" value="1"/>
</dbReference>
<reference evidence="9" key="1">
    <citation type="journal article" date="2020" name="bioRxiv">
        <title>Chromosome-level reference genome of the European wasp spider Argiope bruennichi: a resource for studies on range expansion and evolutionary adaptation.</title>
        <authorList>
            <person name="Sheffer M.M."/>
            <person name="Hoppe A."/>
            <person name="Krehenwinkel H."/>
            <person name="Uhl G."/>
            <person name="Kuss A.W."/>
            <person name="Jensen L."/>
            <person name="Jensen C."/>
            <person name="Gillespie R.G."/>
            <person name="Hoff K.J."/>
            <person name="Prost S."/>
        </authorList>
    </citation>
    <scope>NUCLEOTIDE SEQUENCE</scope>
</reference>
<evidence type="ECO:0000256" key="5">
    <source>
        <dbReference type="ARBA" id="ARBA00049646"/>
    </source>
</evidence>
<dbReference type="AlphaFoldDB" id="A0A8T0F8Y4"/>
<dbReference type="PANTHER" id="PTHR47247:SF1">
    <property type="entry name" value="KUNITZ-TYPE PROTEASE INHIBITOR 2"/>
    <property type="match status" value="1"/>
</dbReference>
<dbReference type="EMBL" id="JABXBU010000015">
    <property type="protein sequence ID" value="KAF8787676.1"/>
    <property type="molecule type" value="Genomic_DNA"/>
</dbReference>
<dbReference type="SUPFAM" id="SSF57362">
    <property type="entry name" value="BPTI-like"/>
    <property type="match status" value="1"/>
</dbReference>
<dbReference type="GO" id="GO:0004867">
    <property type="term" value="F:serine-type endopeptidase inhibitor activity"/>
    <property type="evidence" value="ECO:0007669"/>
    <property type="project" value="UniProtKB-KW"/>
</dbReference>
<evidence type="ECO:0000313" key="10">
    <source>
        <dbReference type="Proteomes" id="UP000807504"/>
    </source>
</evidence>
<organism evidence="9 10">
    <name type="scientific">Argiope bruennichi</name>
    <name type="common">Wasp spider</name>
    <name type="synonym">Aranea bruennichi</name>
    <dbReference type="NCBI Taxonomy" id="94029"/>
    <lineage>
        <taxon>Eukaryota</taxon>
        <taxon>Metazoa</taxon>
        <taxon>Ecdysozoa</taxon>
        <taxon>Arthropoda</taxon>
        <taxon>Chelicerata</taxon>
        <taxon>Arachnida</taxon>
        <taxon>Araneae</taxon>
        <taxon>Araneomorphae</taxon>
        <taxon>Entelegynae</taxon>
        <taxon>Araneoidea</taxon>
        <taxon>Araneidae</taxon>
        <taxon>Argiope</taxon>
    </lineage>
</organism>
<evidence type="ECO:0000256" key="7">
    <source>
        <dbReference type="SAM" id="SignalP"/>
    </source>
</evidence>
<dbReference type="FunFam" id="4.10.410.10:FF:000021">
    <property type="entry name" value="Serine protease inhibitor, putative"/>
    <property type="match status" value="1"/>
</dbReference>
<evidence type="ECO:0000256" key="2">
    <source>
        <dbReference type="ARBA" id="ARBA00022737"/>
    </source>
</evidence>
<keyword evidence="7" id="KW-0732">Signal</keyword>
<evidence type="ECO:0000313" key="9">
    <source>
        <dbReference type="EMBL" id="KAF8787676.1"/>
    </source>
</evidence>
<comment type="caution">
    <text evidence="9">The sequence shown here is derived from an EMBL/GenBank/DDBJ whole genome shotgun (WGS) entry which is preliminary data.</text>
</comment>
<accession>A0A8T0F8Y4</accession>
<comment type="function">
    <text evidence="6">Serine protease inhibitor that inhibits trypsin at a molar ratio of 1:1.</text>
</comment>
<keyword evidence="1" id="KW-0646">Protease inhibitor</keyword>
<dbReference type="InterPro" id="IPR002223">
    <property type="entry name" value="Kunitz_BPTI"/>
</dbReference>
<sequence>MKSGNLKSLLFYCIFLCLCAATVTSNPRNFDRDVCLLKKKVGPCRAAFDRFYYNVLLKDCRHFIYGGCSSNGNNFKTYKDCMRVCKGV</sequence>
<dbReference type="PROSITE" id="PS00280">
    <property type="entry name" value="BPTI_KUNITZ_1"/>
    <property type="match status" value="1"/>
</dbReference>
<dbReference type="InterPro" id="IPR020901">
    <property type="entry name" value="Prtase_inh_Kunz-CS"/>
</dbReference>
<protein>
    <submittedName>
        <fullName evidence="9">PI-actitoxin-Aeq3c like protein</fullName>
    </submittedName>
</protein>
<dbReference type="InterPro" id="IPR036880">
    <property type="entry name" value="Kunitz_BPTI_sf"/>
</dbReference>
<reference evidence="9" key="2">
    <citation type="submission" date="2020-06" db="EMBL/GenBank/DDBJ databases">
        <authorList>
            <person name="Sheffer M."/>
        </authorList>
    </citation>
    <scope>NUCLEOTIDE SEQUENCE</scope>
</reference>
<keyword evidence="4" id="KW-1015">Disulfide bond</keyword>
<evidence type="ECO:0000256" key="4">
    <source>
        <dbReference type="ARBA" id="ARBA00023157"/>
    </source>
</evidence>
<feature type="domain" description="BPTI/Kunitz inhibitor" evidence="8">
    <location>
        <begin position="35"/>
        <end position="85"/>
    </location>
</feature>
<comment type="similarity">
    <text evidence="5">Belongs to the venom Kunitz-type family. 01 (intermediate) subfamily.</text>
</comment>
<keyword evidence="3" id="KW-0722">Serine protease inhibitor</keyword>
<keyword evidence="10" id="KW-1185">Reference proteome</keyword>